<dbReference type="NCBIfam" id="TIGR00006">
    <property type="entry name" value="16S rRNA (cytosine(1402)-N(4))-methyltransferase RsmH"/>
    <property type="match status" value="1"/>
</dbReference>
<feature type="binding site" evidence="6">
    <location>
        <position position="83"/>
    </location>
    <ligand>
        <name>S-adenosyl-L-methionine</name>
        <dbReference type="ChEBI" id="CHEBI:59789"/>
    </ligand>
</feature>
<dbReference type="Gene3D" id="3.40.50.150">
    <property type="entry name" value="Vaccinia Virus protein VP39"/>
    <property type="match status" value="1"/>
</dbReference>
<dbReference type="KEGG" id="ock:EXM22_07870"/>
<dbReference type="InterPro" id="IPR029063">
    <property type="entry name" value="SAM-dependent_MTases_sf"/>
</dbReference>
<evidence type="ECO:0000313" key="8">
    <source>
        <dbReference type="Proteomes" id="UP000324209"/>
    </source>
</evidence>
<dbReference type="AlphaFoldDB" id="A0A5C1QL19"/>
<dbReference type="PANTHER" id="PTHR11265:SF0">
    <property type="entry name" value="12S RRNA N4-METHYLCYTIDINE METHYLTRANSFERASE"/>
    <property type="match status" value="1"/>
</dbReference>
<sequence length="321" mass="36619">MEEQKYVHYSIMKEEVCSYLAPDKPGQLLVDCTMGEGGHSLEFLTRFPDLQVLGIDADPQIQERAKERLSSFADRVQFVNTYFDQYFRDHQGEPGPDRILMDLGISMFHYEKSGRGFTFSKDEPLDMRLNPDNPLSAYILVNDYEENDLANLLFEYGEERYSRRIARAIVRERTLAPIETAFQLAGIISGSVPSAYRHGRIHPATRSFQAIRIVVNDELGRLRSVLRDAVKALNPGGLIGVITFHSLEDRIVKHFFKDLHRDCICPPQQPRCSCGGARVVDVLTRKPVVPGQAEIRENPASRSSKFRVARRISEFWREADA</sequence>
<dbReference type="InterPro" id="IPR002903">
    <property type="entry name" value="RsmH"/>
</dbReference>
<evidence type="ECO:0000256" key="4">
    <source>
        <dbReference type="ARBA" id="ARBA00022679"/>
    </source>
</evidence>
<comment type="function">
    <text evidence="6">Specifically methylates the N4 position of cytidine in position 1402 (C1402) of 16S rRNA.</text>
</comment>
<dbReference type="PANTHER" id="PTHR11265">
    <property type="entry name" value="S-ADENOSYL-METHYLTRANSFERASE MRAW"/>
    <property type="match status" value="1"/>
</dbReference>
<keyword evidence="2 6" id="KW-0698">rRNA processing</keyword>
<dbReference type="GO" id="GO:0071424">
    <property type="term" value="F:rRNA (cytosine-N4-)-methyltransferase activity"/>
    <property type="evidence" value="ECO:0007669"/>
    <property type="project" value="UniProtKB-UniRule"/>
</dbReference>
<comment type="similarity">
    <text evidence="1 6">Belongs to the methyltransferase superfamily. RsmH family.</text>
</comment>
<evidence type="ECO:0000256" key="5">
    <source>
        <dbReference type="ARBA" id="ARBA00022691"/>
    </source>
</evidence>
<feature type="binding site" evidence="6">
    <location>
        <position position="109"/>
    </location>
    <ligand>
        <name>S-adenosyl-L-methionine</name>
        <dbReference type="ChEBI" id="CHEBI:59789"/>
    </ligand>
</feature>
<dbReference type="PIRSF" id="PIRSF004486">
    <property type="entry name" value="MraW"/>
    <property type="match status" value="1"/>
</dbReference>
<evidence type="ECO:0000256" key="1">
    <source>
        <dbReference type="ARBA" id="ARBA00010396"/>
    </source>
</evidence>
<dbReference type="HAMAP" id="MF_01007">
    <property type="entry name" value="16SrRNA_methyltr_H"/>
    <property type="match status" value="1"/>
</dbReference>
<evidence type="ECO:0000256" key="6">
    <source>
        <dbReference type="HAMAP-Rule" id="MF_01007"/>
    </source>
</evidence>
<name>A0A5C1QL19_9SPIO</name>
<keyword evidence="4 6" id="KW-0808">Transferase</keyword>
<evidence type="ECO:0000256" key="2">
    <source>
        <dbReference type="ARBA" id="ARBA00022552"/>
    </source>
</evidence>
<dbReference type="GO" id="GO:0070475">
    <property type="term" value="P:rRNA base methylation"/>
    <property type="evidence" value="ECO:0007669"/>
    <property type="project" value="UniProtKB-UniRule"/>
</dbReference>
<keyword evidence="8" id="KW-1185">Reference proteome</keyword>
<comment type="catalytic activity">
    <reaction evidence="6">
        <text>cytidine(1402) in 16S rRNA + S-adenosyl-L-methionine = N(4)-methylcytidine(1402) in 16S rRNA + S-adenosyl-L-homocysteine + H(+)</text>
        <dbReference type="Rhea" id="RHEA:42928"/>
        <dbReference type="Rhea" id="RHEA-COMP:10286"/>
        <dbReference type="Rhea" id="RHEA-COMP:10287"/>
        <dbReference type="ChEBI" id="CHEBI:15378"/>
        <dbReference type="ChEBI" id="CHEBI:57856"/>
        <dbReference type="ChEBI" id="CHEBI:59789"/>
        <dbReference type="ChEBI" id="CHEBI:74506"/>
        <dbReference type="ChEBI" id="CHEBI:82748"/>
        <dbReference type="EC" id="2.1.1.199"/>
    </reaction>
</comment>
<dbReference type="SUPFAM" id="SSF53335">
    <property type="entry name" value="S-adenosyl-L-methionine-dependent methyltransferases"/>
    <property type="match status" value="1"/>
</dbReference>
<evidence type="ECO:0000256" key="3">
    <source>
        <dbReference type="ARBA" id="ARBA00022603"/>
    </source>
</evidence>
<gene>
    <name evidence="6 7" type="primary">rsmH</name>
    <name evidence="7" type="ORF">EXM22_07870</name>
</gene>
<dbReference type="SUPFAM" id="SSF81799">
    <property type="entry name" value="Putative methyltransferase TM0872, insert domain"/>
    <property type="match status" value="1"/>
</dbReference>
<reference evidence="7 8" key="1">
    <citation type="submission" date="2019-02" db="EMBL/GenBank/DDBJ databases">
        <title>Complete Genome Sequence and Methylome Analysis of free living Spirochaetas.</title>
        <authorList>
            <person name="Fomenkov A."/>
            <person name="Dubinina G."/>
            <person name="Leshcheva N."/>
            <person name="Mikheeva N."/>
            <person name="Grabovich M."/>
            <person name="Vincze T."/>
            <person name="Roberts R.J."/>
        </authorList>
    </citation>
    <scope>NUCLEOTIDE SEQUENCE [LARGE SCALE GENOMIC DNA]</scope>
    <source>
        <strain evidence="7 8">K2</strain>
    </source>
</reference>
<evidence type="ECO:0000313" key="7">
    <source>
        <dbReference type="EMBL" id="QEN07909.1"/>
    </source>
</evidence>
<feature type="binding site" evidence="6">
    <location>
        <position position="102"/>
    </location>
    <ligand>
        <name>S-adenosyl-L-methionine</name>
        <dbReference type="ChEBI" id="CHEBI:59789"/>
    </ligand>
</feature>
<feature type="binding site" evidence="6">
    <location>
        <begin position="37"/>
        <end position="39"/>
    </location>
    <ligand>
        <name>S-adenosyl-L-methionine</name>
        <dbReference type="ChEBI" id="CHEBI:59789"/>
    </ligand>
</feature>
<comment type="subcellular location">
    <subcellularLocation>
        <location evidence="6">Cytoplasm</location>
    </subcellularLocation>
</comment>
<dbReference type="Pfam" id="PF01795">
    <property type="entry name" value="Methyltransf_5"/>
    <property type="match status" value="1"/>
</dbReference>
<keyword evidence="3 6" id="KW-0489">Methyltransferase</keyword>
<dbReference type="OrthoDB" id="9806637at2"/>
<dbReference type="RefSeq" id="WP_149485989.1">
    <property type="nucleotide sequence ID" value="NZ_CP036150.1"/>
</dbReference>
<accession>A0A5C1QL19</accession>
<dbReference type="Gene3D" id="1.10.150.170">
    <property type="entry name" value="Putative methyltransferase TM0872, insert domain"/>
    <property type="match status" value="1"/>
</dbReference>
<protein>
    <recommendedName>
        <fullName evidence="6">Ribosomal RNA small subunit methyltransferase H</fullName>
        <ecNumber evidence="6">2.1.1.199</ecNumber>
    </recommendedName>
    <alternativeName>
        <fullName evidence="6">16S rRNA m(4)C1402 methyltransferase</fullName>
    </alternativeName>
    <alternativeName>
        <fullName evidence="6">rRNA (cytosine-N(4)-)-methyltransferase RsmH</fullName>
    </alternativeName>
</protein>
<dbReference type="GO" id="GO:0005737">
    <property type="term" value="C:cytoplasm"/>
    <property type="evidence" value="ECO:0007669"/>
    <property type="project" value="UniProtKB-SubCell"/>
</dbReference>
<dbReference type="EC" id="2.1.1.199" evidence="6"/>
<keyword evidence="6" id="KW-0963">Cytoplasm</keyword>
<dbReference type="InterPro" id="IPR023397">
    <property type="entry name" value="SAM-dep_MeTrfase_MraW_recog"/>
</dbReference>
<feature type="binding site" evidence="6">
    <location>
        <position position="56"/>
    </location>
    <ligand>
        <name>S-adenosyl-L-methionine</name>
        <dbReference type="ChEBI" id="CHEBI:59789"/>
    </ligand>
</feature>
<proteinExistence type="inferred from homology"/>
<dbReference type="EMBL" id="CP036150">
    <property type="protein sequence ID" value="QEN07909.1"/>
    <property type="molecule type" value="Genomic_DNA"/>
</dbReference>
<organism evidence="7 8">
    <name type="scientific">Oceanispirochaeta crateris</name>
    <dbReference type="NCBI Taxonomy" id="2518645"/>
    <lineage>
        <taxon>Bacteria</taxon>
        <taxon>Pseudomonadati</taxon>
        <taxon>Spirochaetota</taxon>
        <taxon>Spirochaetia</taxon>
        <taxon>Spirochaetales</taxon>
        <taxon>Spirochaetaceae</taxon>
        <taxon>Oceanispirochaeta</taxon>
    </lineage>
</organism>
<dbReference type="Proteomes" id="UP000324209">
    <property type="component" value="Chromosome"/>
</dbReference>
<keyword evidence="5 6" id="KW-0949">S-adenosyl-L-methionine</keyword>